<comment type="caution">
    <text evidence="2">The sequence shown here is derived from an EMBL/GenBank/DDBJ whole genome shotgun (WGS) entry which is preliminary data.</text>
</comment>
<dbReference type="Proteomes" id="UP000053260">
    <property type="component" value="Unassembled WGS sequence"/>
</dbReference>
<feature type="region of interest" description="Disordered" evidence="1">
    <location>
        <begin position="45"/>
        <end position="94"/>
    </location>
</feature>
<name>A0A101UTG9_9ACTN</name>
<reference evidence="2 3" key="1">
    <citation type="submission" date="2015-10" db="EMBL/GenBank/DDBJ databases">
        <title>Draft genome sequence of Streptomyces sp. RV15, isolated from a marine sponge.</title>
        <authorList>
            <person name="Ruckert C."/>
            <person name="Abdelmohsen U.R."/>
            <person name="Winkler A."/>
            <person name="Hentschel U."/>
            <person name="Kalinowski J."/>
            <person name="Kampfer P."/>
            <person name="Glaeser S."/>
        </authorList>
    </citation>
    <scope>NUCLEOTIDE SEQUENCE [LARGE SCALE GENOMIC DNA]</scope>
    <source>
        <strain evidence="2 3">RV15</strain>
    </source>
</reference>
<protein>
    <submittedName>
        <fullName evidence="2">Uncharacterized protein</fullName>
    </submittedName>
</protein>
<evidence type="ECO:0000313" key="3">
    <source>
        <dbReference type="Proteomes" id="UP000053260"/>
    </source>
</evidence>
<feature type="compositionally biased region" description="Polar residues" evidence="1">
    <location>
        <begin position="50"/>
        <end position="64"/>
    </location>
</feature>
<dbReference type="AlphaFoldDB" id="A0A101UTG9"/>
<proteinExistence type="predicted"/>
<accession>A0A101UTG9</accession>
<evidence type="ECO:0000313" key="2">
    <source>
        <dbReference type="EMBL" id="KUO16496.1"/>
    </source>
</evidence>
<dbReference type="EMBL" id="LMXB01000086">
    <property type="protein sequence ID" value="KUO16496.1"/>
    <property type="molecule type" value="Genomic_DNA"/>
</dbReference>
<keyword evidence="3" id="KW-1185">Reference proteome</keyword>
<gene>
    <name evidence="2" type="ORF">AQJ91_34935</name>
</gene>
<dbReference type="RefSeq" id="WP_067029674.1">
    <property type="nucleotide sequence ID" value="NZ_KQ949104.1"/>
</dbReference>
<dbReference type="STRING" id="909626.AQJ91_34935"/>
<sequence>MSQRPPPAGVVTPADGLGPVLQRLLDKRAEGRPEADEARELLEAVAYGTDTPTSGLRGPTSPTRAETERSMPSMPPGFGPPQAVGPMGPGMPGAEGLQLLVEEREQGRISSIV</sequence>
<evidence type="ECO:0000256" key="1">
    <source>
        <dbReference type="SAM" id="MobiDB-lite"/>
    </source>
</evidence>
<organism evidence="2 3">
    <name type="scientific">Streptomyces dysideae</name>
    <dbReference type="NCBI Taxonomy" id="909626"/>
    <lineage>
        <taxon>Bacteria</taxon>
        <taxon>Bacillati</taxon>
        <taxon>Actinomycetota</taxon>
        <taxon>Actinomycetes</taxon>
        <taxon>Kitasatosporales</taxon>
        <taxon>Streptomycetaceae</taxon>
        <taxon>Streptomyces</taxon>
    </lineage>
</organism>